<comment type="caution">
    <text evidence="2">The sequence shown here is derived from an EMBL/GenBank/DDBJ whole genome shotgun (WGS) entry which is preliminary data.</text>
</comment>
<gene>
    <name evidence="2" type="ORF">PN36_06665</name>
</gene>
<sequence length="90" mass="9378">MLKYNSFIVVLLASFCFVSPSASAFAFAGTITVTKVVKGVGTVSKTVENSAKAIKIFCQDAENQNKCAAQVGTTVGGGMVGAAIYWLFSD</sequence>
<evidence type="ECO:0000313" key="2">
    <source>
        <dbReference type="EMBL" id="KHD08445.1"/>
    </source>
</evidence>
<protein>
    <recommendedName>
        <fullName evidence="4">Secreted protein</fullName>
    </recommendedName>
</protein>
<dbReference type="AlphaFoldDB" id="A0A0A6PCF4"/>
<feature type="chain" id="PRO_5002019682" description="Secreted protein" evidence="1">
    <location>
        <begin position="25"/>
        <end position="90"/>
    </location>
</feature>
<evidence type="ECO:0000256" key="1">
    <source>
        <dbReference type="SAM" id="SignalP"/>
    </source>
</evidence>
<accession>A0A0A6PCF4</accession>
<evidence type="ECO:0008006" key="4">
    <source>
        <dbReference type="Google" id="ProtNLM"/>
    </source>
</evidence>
<reference evidence="2 3" key="1">
    <citation type="journal article" date="2016" name="Front. Microbiol.">
        <title>Single-Cell (Meta-)Genomics of a Dimorphic Candidatus Thiomargarita nelsonii Reveals Genomic Plasticity.</title>
        <authorList>
            <person name="Flood B.E."/>
            <person name="Fliss P."/>
            <person name="Jones D.S."/>
            <person name="Dick G.J."/>
            <person name="Jain S."/>
            <person name="Kaster A.K."/>
            <person name="Winkel M."/>
            <person name="Mussmann M."/>
            <person name="Bailey J."/>
        </authorList>
    </citation>
    <scope>NUCLEOTIDE SEQUENCE [LARGE SCALE GENOMIC DNA]</scope>
    <source>
        <strain evidence="2">Hydrate Ridge</strain>
    </source>
</reference>
<dbReference type="EMBL" id="JSZA02000019">
    <property type="protein sequence ID" value="KHD08445.1"/>
    <property type="molecule type" value="Genomic_DNA"/>
</dbReference>
<name>A0A0A6PCF4_9GAMM</name>
<organism evidence="2 3">
    <name type="scientific">Candidatus Thiomargarita nelsonii</name>
    <dbReference type="NCBI Taxonomy" id="1003181"/>
    <lineage>
        <taxon>Bacteria</taxon>
        <taxon>Pseudomonadati</taxon>
        <taxon>Pseudomonadota</taxon>
        <taxon>Gammaproteobacteria</taxon>
        <taxon>Thiotrichales</taxon>
        <taxon>Thiotrichaceae</taxon>
        <taxon>Thiomargarita</taxon>
    </lineage>
</organism>
<proteinExistence type="predicted"/>
<keyword evidence="3" id="KW-1185">Reference proteome</keyword>
<dbReference type="Proteomes" id="UP000030428">
    <property type="component" value="Unassembled WGS sequence"/>
</dbReference>
<keyword evidence="1" id="KW-0732">Signal</keyword>
<feature type="signal peptide" evidence="1">
    <location>
        <begin position="1"/>
        <end position="24"/>
    </location>
</feature>
<evidence type="ECO:0000313" key="3">
    <source>
        <dbReference type="Proteomes" id="UP000030428"/>
    </source>
</evidence>